<feature type="chain" id="PRO_5045333879" evidence="4">
    <location>
        <begin position="26"/>
        <end position="443"/>
    </location>
</feature>
<sequence>MATSPKFPRRLLAGSGAVILAVSLAACSSGEESSGDDTTDSSTASGDIRVGMIASLVPQFEEYAAVFEESNPDINVTVQAVAESPADYTQQLATENLSGSVPDVLFNTGGLNQTLDANGLLWDMSEWLDEGRSGLDSAEFSPNFLGLFEGEDGRITGLPVSADSGVIVYNIEQFEEYGAELPSEDWTYDEMYDAARTIYEGSGGDVFGIVTPLGVAETPFQWYPVIRAYGSDMYDTNAGEFVFANPAGLEAWTTLLEPYTDDFGVPYSTLANDPGKNLFPSEQAAMEVASTARIAALREQMQSEWDVAAMPVIDGTRTTGGGAYSLSIGEKSENKSAAWEFLAWFYSVDGGLEVAKDDGVIPATTDGIENGTWQQNPPAVPANFVPAVQTSIEDAILQQPYPADVAPEVLPALQEAIQLVMLRDESIESAFTAAQDSLNALLK</sequence>
<dbReference type="Pfam" id="PF13416">
    <property type="entry name" value="SBP_bac_8"/>
    <property type="match status" value="1"/>
</dbReference>
<gene>
    <name evidence="5" type="ORF">WDU96_00175</name>
</gene>
<organism evidence="5 6">
    <name type="scientific">Microbacterium marmarense</name>
    <dbReference type="NCBI Taxonomy" id="3122051"/>
    <lineage>
        <taxon>Bacteria</taxon>
        <taxon>Bacillati</taxon>
        <taxon>Actinomycetota</taxon>
        <taxon>Actinomycetes</taxon>
        <taxon>Micrococcales</taxon>
        <taxon>Microbacteriaceae</taxon>
        <taxon>Microbacterium</taxon>
    </lineage>
</organism>
<dbReference type="PROSITE" id="PS51257">
    <property type="entry name" value="PROKAR_LIPOPROTEIN"/>
    <property type="match status" value="1"/>
</dbReference>
<dbReference type="PANTHER" id="PTHR43649:SF12">
    <property type="entry name" value="DIACETYLCHITOBIOSE BINDING PROTEIN DASA"/>
    <property type="match status" value="1"/>
</dbReference>
<keyword evidence="2" id="KW-0813">Transport</keyword>
<dbReference type="Gene3D" id="3.40.190.10">
    <property type="entry name" value="Periplasmic binding protein-like II"/>
    <property type="match status" value="1"/>
</dbReference>
<evidence type="ECO:0000313" key="6">
    <source>
        <dbReference type="Proteomes" id="UP001368654"/>
    </source>
</evidence>
<comment type="similarity">
    <text evidence="1">Belongs to the bacterial solute-binding protein 1 family.</text>
</comment>
<comment type="caution">
    <text evidence="5">The sequence shown here is derived from an EMBL/GenBank/DDBJ whole genome shotgun (WGS) entry which is preliminary data.</text>
</comment>
<evidence type="ECO:0000256" key="3">
    <source>
        <dbReference type="ARBA" id="ARBA00022729"/>
    </source>
</evidence>
<evidence type="ECO:0000256" key="2">
    <source>
        <dbReference type="ARBA" id="ARBA00022448"/>
    </source>
</evidence>
<reference evidence="5 6" key="1">
    <citation type="submission" date="2024-02" db="EMBL/GenBank/DDBJ databases">
        <authorList>
            <person name="Saticioglu I.B."/>
        </authorList>
    </citation>
    <scope>NUCLEOTIDE SEQUENCE [LARGE SCALE GENOMIC DNA]</scope>
    <source>
        <strain evidence="5 6">Mu-86</strain>
    </source>
</reference>
<proteinExistence type="inferred from homology"/>
<dbReference type="EMBL" id="JBBDGL010000001">
    <property type="protein sequence ID" value="MEJ1154012.1"/>
    <property type="molecule type" value="Genomic_DNA"/>
</dbReference>
<feature type="signal peptide" evidence="4">
    <location>
        <begin position="1"/>
        <end position="25"/>
    </location>
</feature>
<protein>
    <submittedName>
        <fullName evidence="5">Extracellular solute-binding protein</fullName>
    </submittedName>
</protein>
<dbReference type="PROSITE" id="PS01037">
    <property type="entry name" value="SBP_BACTERIAL_1"/>
    <property type="match status" value="1"/>
</dbReference>
<dbReference type="Proteomes" id="UP001368654">
    <property type="component" value="Unassembled WGS sequence"/>
</dbReference>
<dbReference type="SUPFAM" id="SSF53850">
    <property type="entry name" value="Periplasmic binding protein-like II"/>
    <property type="match status" value="1"/>
</dbReference>
<evidence type="ECO:0000313" key="5">
    <source>
        <dbReference type="EMBL" id="MEJ1154012.1"/>
    </source>
</evidence>
<evidence type="ECO:0000256" key="1">
    <source>
        <dbReference type="ARBA" id="ARBA00008520"/>
    </source>
</evidence>
<name>A0ABU8LP18_9MICO</name>
<dbReference type="InterPro" id="IPR006061">
    <property type="entry name" value="SBP_1_CS"/>
</dbReference>
<dbReference type="InterPro" id="IPR050490">
    <property type="entry name" value="Bact_solute-bd_prot1"/>
</dbReference>
<accession>A0ABU8LP18</accession>
<dbReference type="InterPro" id="IPR006059">
    <property type="entry name" value="SBP"/>
</dbReference>
<dbReference type="RefSeq" id="WP_337336463.1">
    <property type="nucleotide sequence ID" value="NZ_JBBDGL010000001.1"/>
</dbReference>
<dbReference type="PANTHER" id="PTHR43649">
    <property type="entry name" value="ARABINOSE-BINDING PROTEIN-RELATED"/>
    <property type="match status" value="1"/>
</dbReference>
<keyword evidence="3 4" id="KW-0732">Signal</keyword>
<evidence type="ECO:0000256" key="4">
    <source>
        <dbReference type="SAM" id="SignalP"/>
    </source>
</evidence>
<keyword evidence="6" id="KW-1185">Reference proteome</keyword>